<dbReference type="InterPro" id="IPR000515">
    <property type="entry name" value="MetI-like"/>
</dbReference>
<dbReference type="GO" id="GO:0005886">
    <property type="term" value="C:plasma membrane"/>
    <property type="evidence" value="ECO:0007669"/>
    <property type="project" value="UniProtKB-SubCell"/>
</dbReference>
<feature type="domain" description="ABC transmembrane type-1" evidence="8">
    <location>
        <begin position="70"/>
        <end position="263"/>
    </location>
</feature>
<dbReference type="KEGG" id="cheb:HH215_05855"/>
<dbReference type="PROSITE" id="PS50928">
    <property type="entry name" value="ABC_TM1"/>
    <property type="match status" value="1"/>
</dbReference>
<reference evidence="9 10" key="1">
    <citation type="submission" date="2020-04" db="EMBL/GenBank/DDBJ databases">
        <title>Genome sequencing of novel species.</title>
        <authorList>
            <person name="Heo J."/>
            <person name="Kim S.-J."/>
            <person name="Kim J.-S."/>
            <person name="Hong S.-B."/>
            <person name="Kwon S.-W."/>
        </authorList>
    </citation>
    <scope>NUCLEOTIDE SEQUENCE [LARGE SCALE GENOMIC DNA]</scope>
    <source>
        <strain evidence="9 10">MFER-1</strain>
    </source>
</reference>
<keyword evidence="5 7" id="KW-1133">Transmembrane helix</keyword>
<evidence type="ECO:0000313" key="10">
    <source>
        <dbReference type="Proteomes" id="UP000502248"/>
    </source>
</evidence>
<feature type="transmembrane region" description="Helical" evidence="7">
    <location>
        <begin position="102"/>
        <end position="126"/>
    </location>
</feature>
<dbReference type="Gene3D" id="1.10.3720.10">
    <property type="entry name" value="MetI-like"/>
    <property type="match status" value="1"/>
</dbReference>
<evidence type="ECO:0000256" key="3">
    <source>
        <dbReference type="ARBA" id="ARBA00022475"/>
    </source>
</evidence>
<feature type="transmembrane region" description="Helical" evidence="7">
    <location>
        <begin position="12"/>
        <end position="32"/>
    </location>
</feature>
<evidence type="ECO:0000313" key="9">
    <source>
        <dbReference type="EMBL" id="QJD82749.1"/>
    </source>
</evidence>
<gene>
    <name evidence="9" type="ORF">HH215_05855</name>
</gene>
<name>A0A7Z2VGP1_9BACL</name>
<dbReference type="Pfam" id="PF00528">
    <property type="entry name" value="BPD_transp_1"/>
    <property type="match status" value="1"/>
</dbReference>
<evidence type="ECO:0000256" key="1">
    <source>
        <dbReference type="ARBA" id="ARBA00004651"/>
    </source>
</evidence>
<feature type="transmembrane region" description="Helical" evidence="7">
    <location>
        <begin position="187"/>
        <end position="209"/>
    </location>
</feature>
<proteinExistence type="inferred from homology"/>
<dbReference type="Proteomes" id="UP000502248">
    <property type="component" value="Chromosome"/>
</dbReference>
<protein>
    <submittedName>
        <fullName evidence="9">Carbohydrate ABC transporter permease</fullName>
    </submittedName>
</protein>
<evidence type="ECO:0000256" key="2">
    <source>
        <dbReference type="ARBA" id="ARBA00022448"/>
    </source>
</evidence>
<evidence type="ECO:0000256" key="6">
    <source>
        <dbReference type="ARBA" id="ARBA00023136"/>
    </source>
</evidence>
<dbReference type="PANTHER" id="PTHR43744">
    <property type="entry name" value="ABC TRANSPORTER PERMEASE PROTEIN MG189-RELATED-RELATED"/>
    <property type="match status" value="1"/>
</dbReference>
<dbReference type="GO" id="GO:0055085">
    <property type="term" value="P:transmembrane transport"/>
    <property type="evidence" value="ECO:0007669"/>
    <property type="project" value="InterPro"/>
</dbReference>
<keyword evidence="6 7" id="KW-0472">Membrane</keyword>
<dbReference type="SUPFAM" id="SSF161098">
    <property type="entry name" value="MetI-like"/>
    <property type="match status" value="1"/>
</dbReference>
<comment type="subcellular location">
    <subcellularLocation>
        <location evidence="1 7">Cell membrane</location>
        <topology evidence="1 7">Multi-pass membrane protein</topology>
    </subcellularLocation>
</comment>
<keyword evidence="3" id="KW-1003">Cell membrane</keyword>
<dbReference type="AlphaFoldDB" id="A0A7Z2VGP1"/>
<evidence type="ECO:0000256" key="7">
    <source>
        <dbReference type="RuleBase" id="RU363032"/>
    </source>
</evidence>
<dbReference type="PANTHER" id="PTHR43744:SF8">
    <property type="entry name" value="SN-GLYCEROL-3-PHOSPHATE TRANSPORT SYSTEM PERMEASE PROTEIN UGPE"/>
    <property type="match status" value="1"/>
</dbReference>
<organism evidence="9 10">
    <name type="scientific">Cohnella herbarum</name>
    <dbReference type="NCBI Taxonomy" id="2728023"/>
    <lineage>
        <taxon>Bacteria</taxon>
        <taxon>Bacillati</taxon>
        <taxon>Bacillota</taxon>
        <taxon>Bacilli</taxon>
        <taxon>Bacillales</taxon>
        <taxon>Paenibacillaceae</taxon>
        <taxon>Cohnella</taxon>
    </lineage>
</organism>
<keyword evidence="4 7" id="KW-0812">Transmembrane</keyword>
<dbReference type="InterPro" id="IPR035906">
    <property type="entry name" value="MetI-like_sf"/>
</dbReference>
<dbReference type="RefSeq" id="WP_169279045.1">
    <property type="nucleotide sequence ID" value="NZ_CP051680.1"/>
</dbReference>
<dbReference type="CDD" id="cd06261">
    <property type="entry name" value="TM_PBP2"/>
    <property type="match status" value="1"/>
</dbReference>
<feature type="transmembrane region" description="Helical" evidence="7">
    <location>
        <begin position="242"/>
        <end position="263"/>
    </location>
</feature>
<comment type="similarity">
    <text evidence="7">Belongs to the binding-protein-dependent transport system permease family.</text>
</comment>
<keyword evidence="2 7" id="KW-0813">Transport</keyword>
<keyword evidence="10" id="KW-1185">Reference proteome</keyword>
<evidence type="ECO:0000259" key="8">
    <source>
        <dbReference type="PROSITE" id="PS50928"/>
    </source>
</evidence>
<dbReference type="EMBL" id="CP051680">
    <property type="protein sequence ID" value="QJD82749.1"/>
    <property type="molecule type" value="Genomic_DNA"/>
</dbReference>
<feature type="transmembrane region" description="Helical" evidence="7">
    <location>
        <begin position="69"/>
        <end position="95"/>
    </location>
</feature>
<feature type="transmembrane region" description="Helical" evidence="7">
    <location>
        <begin position="146"/>
        <end position="166"/>
    </location>
</feature>
<sequence length="278" mass="31005">MNIRKLDSGLLIRLFLVSFTIVNIYPLLFTFFTSFKTSEEFFADIWALPQQWLFDNYKQAFEVGRLGEYFYNSVVIALVSLVLVTVMGTFAAYALARLHVPFSGAIVGLLLVIQILPTESMVLPLYMMMSKLKLLGVTYVPITSAYIGWLLPGTIVILRNFFLSVPSELLESARIDGSSELHTMFRIVFPLSGGAIATCTVLNFCFVWGELLWAQISTLTTEKGIPITVGLLNFQGQYATNWGLMTAAICMILIPLVLLFVFLQKYFVQGLTSGAIKG</sequence>
<accession>A0A7Z2VGP1</accession>
<evidence type="ECO:0000256" key="4">
    <source>
        <dbReference type="ARBA" id="ARBA00022692"/>
    </source>
</evidence>
<evidence type="ECO:0000256" key="5">
    <source>
        <dbReference type="ARBA" id="ARBA00022989"/>
    </source>
</evidence>